<dbReference type="EMBL" id="VRYN01000008">
    <property type="protein sequence ID" value="TYO74990.1"/>
    <property type="molecule type" value="Genomic_DNA"/>
</dbReference>
<dbReference type="Proteomes" id="UP000323075">
    <property type="component" value="Unassembled WGS sequence"/>
</dbReference>
<reference evidence="1" key="3">
    <citation type="journal article" name="MicrobiologyOpen">
        <title>Whole-genome comparison between the type strain of Halobacterium salinarum (DSM 3754(T)) and the laboratory strains R1 and NRC-1.</title>
        <authorList>
            <person name="Pfeiffer F."/>
            <person name="Losensky G."/>
            <person name="Marchfelder A."/>
            <person name="Habermann B."/>
            <person name="Dyall-Smith M."/>
        </authorList>
    </citation>
    <scope>NUCLEOTIDE SEQUENCE</scope>
    <source>
        <strain evidence="1">91-R6</strain>
    </source>
</reference>
<gene>
    <name evidence="2" type="ORF">APQ99_02120</name>
    <name evidence="1" type="ORF">HBSAL_12255</name>
</gene>
<dbReference type="EMBL" id="CP038632">
    <property type="protein sequence ID" value="QCC46031.1"/>
    <property type="molecule type" value="Genomic_DNA"/>
</dbReference>
<dbReference type="Gene3D" id="3.30.390.50">
    <property type="entry name" value="CO dehydrogenase flavoprotein, C-terminal domain"/>
    <property type="match status" value="1"/>
</dbReference>
<evidence type="ECO:0000313" key="3">
    <source>
        <dbReference type="Proteomes" id="UP000296216"/>
    </source>
</evidence>
<name>A0A4D6GX12_HALS9</name>
<protein>
    <recommendedName>
        <fullName evidence="5">Lipoate--protein ligase</fullName>
    </recommendedName>
</protein>
<geneLocation type="plasmid" evidence="3">
    <name>phsal1</name>
</geneLocation>
<sequence length="89" mass="9505">MAQHGTVKVPDGKLVSVSLTANDRITSVRVTGDFFLEPPEARPHLERAIEGHPVDVDAATLREAIADVDARLIGFEARDLAAATMEAIA</sequence>
<dbReference type="RefSeq" id="WP_010904116.1">
    <property type="nucleotide sequence ID" value="NZ_VRYN01000008.1"/>
</dbReference>
<evidence type="ECO:0000313" key="1">
    <source>
        <dbReference type="EMBL" id="QCC46031.1"/>
    </source>
</evidence>
<evidence type="ECO:0000313" key="2">
    <source>
        <dbReference type="EMBL" id="TYO74990.1"/>
    </source>
</evidence>
<evidence type="ECO:0008006" key="5">
    <source>
        <dbReference type="Google" id="ProtNLM"/>
    </source>
</evidence>
<keyword evidence="1" id="KW-0614">Plasmid</keyword>
<accession>A0A4D6GX12</accession>
<organism evidence="1 3">
    <name type="scientific">Halobacterium salinarum (strain ATCC 33171 / DSM 3754 / JCM 8978 / NBRC 102687 / NCIMB 764 / 91-R6)</name>
    <dbReference type="NCBI Taxonomy" id="2597657"/>
    <lineage>
        <taxon>Archaea</taxon>
        <taxon>Methanobacteriati</taxon>
        <taxon>Methanobacteriota</taxon>
        <taxon>Stenosarchaea group</taxon>
        <taxon>Halobacteria</taxon>
        <taxon>Halobacteriales</taxon>
        <taxon>Halobacteriaceae</taxon>
        <taxon>Halobacterium</taxon>
    </lineage>
</organism>
<reference evidence="2 4" key="2">
    <citation type="submission" date="2019-07" db="EMBL/GenBank/DDBJ databases">
        <title>Genomic Encyclopedia of Archaeal and Bacterial Type Strains, Phase II (KMG-II): from individual species to whole genera.</title>
        <authorList>
            <person name="Goeker M."/>
        </authorList>
    </citation>
    <scope>NUCLEOTIDE SEQUENCE [LARGE SCALE GENOMIC DNA]</scope>
    <source>
        <strain evidence="2 4">DSM 3754</strain>
    </source>
</reference>
<evidence type="ECO:0000313" key="4">
    <source>
        <dbReference type="Proteomes" id="UP000323075"/>
    </source>
</evidence>
<dbReference type="AlphaFoldDB" id="A0A4D6GX12"/>
<dbReference type="GeneID" id="68695207"/>
<proteinExistence type="predicted"/>
<geneLocation type="plasmid" evidence="1">
    <name>pHSAL1</name>
</geneLocation>
<reference evidence="1 3" key="1">
    <citation type="journal article" date="2019" name="Microbiol. Resour. Announc.">
        <title>The Genome Sequence of the Halobacterium salinarum Type Strain Is Closely Related to That of Laboratory Strains NRC-1 and R1.</title>
        <authorList>
            <person name="Pfeiffer F."/>
            <person name="Marchfelder A."/>
            <person name="Habermann B."/>
            <person name="Dyall-Smith M.L."/>
        </authorList>
    </citation>
    <scope>NUCLEOTIDE SEQUENCE [LARGE SCALE GENOMIC DNA]</scope>
    <source>
        <strain evidence="1">91-R6</strain>
        <strain evidence="3">ATCC 33171 / DSM 3754 / JCM 8978 / NBRC 102687 / NCIMB 764 / 91-R6</strain>
        <plasmid evidence="3">phsal1</plasmid>
    </source>
</reference>
<dbReference type="Proteomes" id="UP000296216">
    <property type="component" value="Plasmid pHSAL1"/>
</dbReference>